<dbReference type="AlphaFoldDB" id="A0A0C1U6J0"/>
<organism evidence="11 12">
    <name type="scientific">Geobacter soli</name>
    <dbReference type="NCBI Taxonomy" id="1510391"/>
    <lineage>
        <taxon>Bacteria</taxon>
        <taxon>Pseudomonadati</taxon>
        <taxon>Thermodesulfobacteriota</taxon>
        <taxon>Desulfuromonadia</taxon>
        <taxon>Geobacterales</taxon>
        <taxon>Geobacteraceae</taxon>
        <taxon>Geobacter</taxon>
    </lineage>
</organism>
<comment type="cofactor">
    <cofactor evidence="1">
        <name>pyridoxal 5'-phosphate</name>
        <dbReference type="ChEBI" id="CHEBI:597326"/>
    </cofactor>
</comment>
<proteinExistence type="predicted"/>
<evidence type="ECO:0000256" key="7">
    <source>
        <dbReference type="ARBA" id="ARBA00023239"/>
    </source>
</evidence>
<feature type="domain" description="Aminotransferase class I/classII large" evidence="10">
    <location>
        <begin position="24"/>
        <end position="352"/>
    </location>
</feature>
<dbReference type="InterPro" id="IPR004838">
    <property type="entry name" value="NHTrfase_class1_PyrdxlP-BS"/>
</dbReference>
<dbReference type="RefSeq" id="WP_039646696.1">
    <property type="nucleotide sequence ID" value="NZ_JXBL01000001.1"/>
</dbReference>
<keyword evidence="5" id="KW-0169">Cobalamin biosynthesis</keyword>
<dbReference type="Pfam" id="PF00155">
    <property type="entry name" value="Aminotran_1_2"/>
    <property type="match status" value="1"/>
</dbReference>
<evidence type="ECO:0000256" key="8">
    <source>
        <dbReference type="ARBA" id="ARBA00029996"/>
    </source>
</evidence>
<dbReference type="Proteomes" id="UP000031433">
    <property type="component" value="Unassembled WGS sequence"/>
</dbReference>
<dbReference type="InterPro" id="IPR015421">
    <property type="entry name" value="PyrdxlP-dep_Trfase_major"/>
</dbReference>
<dbReference type="CDD" id="cd00609">
    <property type="entry name" value="AAT_like"/>
    <property type="match status" value="1"/>
</dbReference>
<dbReference type="EMBL" id="JXBL01000001">
    <property type="protein sequence ID" value="KIE43330.1"/>
    <property type="molecule type" value="Genomic_DNA"/>
</dbReference>
<keyword evidence="6" id="KW-0663">Pyridoxal phosphate</keyword>
<protein>
    <recommendedName>
        <fullName evidence="4">threonine-phosphate decarboxylase</fullName>
        <ecNumber evidence="4">4.1.1.81</ecNumber>
    </recommendedName>
    <alternativeName>
        <fullName evidence="8">L-threonine-O-3-phosphate decarboxylase</fullName>
    </alternativeName>
</protein>
<evidence type="ECO:0000313" key="11">
    <source>
        <dbReference type="EMBL" id="KIE43330.1"/>
    </source>
</evidence>
<name>A0A0C1U6J0_9BACT</name>
<dbReference type="GO" id="GO:0048472">
    <property type="term" value="F:threonine-phosphate decarboxylase activity"/>
    <property type="evidence" value="ECO:0007669"/>
    <property type="project" value="UniProtKB-EC"/>
</dbReference>
<dbReference type="Gene3D" id="3.90.1150.10">
    <property type="entry name" value="Aspartate Aminotransferase, domain 1"/>
    <property type="match status" value="1"/>
</dbReference>
<comment type="catalytic activity">
    <reaction evidence="9">
        <text>O-phospho-L-threonine + H(+) = (R)-1-aminopropan-2-yl phosphate + CO2</text>
        <dbReference type="Rhea" id="RHEA:11492"/>
        <dbReference type="ChEBI" id="CHEBI:15378"/>
        <dbReference type="ChEBI" id="CHEBI:16526"/>
        <dbReference type="ChEBI" id="CHEBI:58563"/>
        <dbReference type="ChEBI" id="CHEBI:58675"/>
        <dbReference type="EC" id="4.1.1.81"/>
    </reaction>
</comment>
<evidence type="ECO:0000256" key="2">
    <source>
        <dbReference type="ARBA" id="ARBA00003444"/>
    </source>
</evidence>
<evidence type="ECO:0000256" key="1">
    <source>
        <dbReference type="ARBA" id="ARBA00001933"/>
    </source>
</evidence>
<dbReference type="InterPro" id="IPR005860">
    <property type="entry name" value="CobD"/>
</dbReference>
<evidence type="ECO:0000256" key="6">
    <source>
        <dbReference type="ARBA" id="ARBA00022898"/>
    </source>
</evidence>
<comment type="pathway">
    <text evidence="3">Cofactor biosynthesis; adenosylcobalamin biosynthesis.</text>
</comment>
<keyword evidence="7" id="KW-0456">Lyase</keyword>
<comment type="function">
    <text evidence="2">Decarboxylates L-threonine-O-3-phosphate to yield (R)-1-amino-2-propanol O-2-phosphate, the precursor for the linkage between the nucleotide loop and the corrin ring in cobalamin.</text>
</comment>
<dbReference type="InterPro" id="IPR015424">
    <property type="entry name" value="PyrdxlP-dep_Trfase"/>
</dbReference>
<dbReference type="SUPFAM" id="SSF53383">
    <property type="entry name" value="PLP-dependent transferases"/>
    <property type="match status" value="1"/>
</dbReference>
<sequence length="361" mass="38546">MTSTFDHGGTVFAVARELGLRPEDLLDFSASINPLGPAPGVREAVTAAFDRLVHYPDSQAAELREALARHHGLPAECICVANGSTELIYLVPRLVGGRRGLVVAPPFSEYARSLARAGWEVGYLDLAPEDGFALAPALLDQRLAEGWDLLVLANPGNPTGSLIPRDDMAAIHRLCRARGTVLVVDEAFMDFREEESVTGYVARQGGGVVLRSLTKFHAIPGLRLGFAVAAPEDAARLAELRAPWSVNTLAQAAGLATLADGEYAARTRRLIEEERAVLAAGLAAIPGVRVYPSAANYLLAELTAGPPVPALAAALLRQRILIRDCSSFRGLGDRFFRVAVRSRADNERLLAACAAVLARTM</sequence>
<accession>A0A0C1U6J0</accession>
<comment type="caution">
    <text evidence="11">The sequence shown here is derived from an EMBL/GenBank/DDBJ whole genome shotgun (WGS) entry which is preliminary data.</text>
</comment>
<dbReference type="InterPro" id="IPR015422">
    <property type="entry name" value="PyrdxlP-dep_Trfase_small"/>
</dbReference>
<evidence type="ECO:0000256" key="5">
    <source>
        <dbReference type="ARBA" id="ARBA00022573"/>
    </source>
</evidence>
<dbReference type="PROSITE" id="PS00105">
    <property type="entry name" value="AA_TRANSFER_CLASS_1"/>
    <property type="match status" value="1"/>
</dbReference>
<dbReference type="Gene3D" id="3.40.640.10">
    <property type="entry name" value="Type I PLP-dependent aspartate aminotransferase-like (Major domain)"/>
    <property type="match status" value="1"/>
</dbReference>
<dbReference type="GO" id="GO:0030170">
    <property type="term" value="F:pyridoxal phosphate binding"/>
    <property type="evidence" value="ECO:0007669"/>
    <property type="project" value="InterPro"/>
</dbReference>
<dbReference type="PANTHER" id="PTHR42885">
    <property type="entry name" value="HISTIDINOL-PHOSPHATE AMINOTRANSFERASE-RELATED"/>
    <property type="match status" value="1"/>
</dbReference>
<dbReference type="UniPathway" id="UPA00148"/>
<evidence type="ECO:0000313" key="12">
    <source>
        <dbReference type="Proteomes" id="UP000031433"/>
    </source>
</evidence>
<dbReference type="PANTHER" id="PTHR42885:SF1">
    <property type="entry name" value="THREONINE-PHOSPHATE DECARBOXYLASE"/>
    <property type="match status" value="1"/>
</dbReference>
<gene>
    <name evidence="11" type="ORF">SE37_12160</name>
</gene>
<reference evidence="11 12" key="1">
    <citation type="submission" date="2015-01" db="EMBL/GenBank/DDBJ databases">
        <title>Genome sequence of the anaerobic bacterium Geobacter soli GSS01, a dissimilatory Fe(III) reducer from soil.</title>
        <authorList>
            <person name="Yang G."/>
            <person name="Zhou S."/>
        </authorList>
    </citation>
    <scope>NUCLEOTIDE SEQUENCE [LARGE SCALE GENOMIC DNA]</scope>
    <source>
        <strain evidence="11 12">GSS01</strain>
    </source>
</reference>
<dbReference type="EC" id="4.1.1.81" evidence="4"/>
<evidence type="ECO:0000256" key="3">
    <source>
        <dbReference type="ARBA" id="ARBA00004953"/>
    </source>
</evidence>
<dbReference type="NCBIfam" id="TIGR01140">
    <property type="entry name" value="L_thr_O3P_dcar"/>
    <property type="match status" value="1"/>
</dbReference>
<evidence type="ECO:0000256" key="9">
    <source>
        <dbReference type="ARBA" id="ARBA00048531"/>
    </source>
</evidence>
<dbReference type="GO" id="GO:0009236">
    <property type="term" value="P:cobalamin biosynthetic process"/>
    <property type="evidence" value="ECO:0007669"/>
    <property type="project" value="UniProtKB-UniPathway"/>
</dbReference>
<evidence type="ECO:0000259" key="10">
    <source>
        <dbReference type="Pfam" id="PF00155"/>
    </source>
</evidence>
<evidence type="ECO:0000256" key="4">
    <source>
        <dbReference type="ARBA" id="ARBA00012285"/>
    </source>
</evidence>
<keyword evidence="12" id="KW-1185">Reference proteome</keyword>
<dbReference type="InterPro" id="IPR004839">
    <property type="entry name" value="Aminotransferase_I/II_large"/>
</dbReference>